<dbReference type="AlphaFoldDB" id="A0A4U9F0W6"/>
<evidence type="ECO:0000256" key="8">
    <source>
        <dbReference type="ARBA" id="ARBA00047899"/>
    </source>
</evidence>
<evidence type="ECO:0000256" key="5">
    <source>
        <dbReference type="ARBA" id="ARBA00019973"/>
    </source>
</evidence>
<dbReference type="InterPro" id="IPR008266">
    <property type="entry name" value="Tyr_kinase_AS"/>
</dbReference>
<dbReference type="SUPFAM" id="SSF56112">
    <property type="entry name" value="Protein kinase-like (PK-like)"/>
    <property type="match status" value="1"/>
</dbReference>
<dbReference type="PROSITE" id="PS50011">
    <property type="entry name" value="PROTEIN_KINASE_DOM"/>
    <property type="match status" value="1"/>
</dbReference>
<proteinExistence type="predicted"/>
<dbReference type="Gene3D" id="1.10.510.10">
    <property type="entry name" value="Transferase(Phosphotransferase) domain 1"/>
    <property type="match status" value="1"/>
</dbReference>
<dbReference type="PROSITE" id="PS00109">
    <property type="entry name" value="PROTEIN_KINASE_TYR"/>
    <property type="match status" value="1"/>
</dbReference>
<reference evidence="10" key="1">
    <citation type="submission" date="2019-04" db="EMBL/GenBank/DDBJ databases">
        <authorList>
            <person name="Melise S."/>
            <person name="Noan J."/>
            <person name="Okalmin O."/>
        </authorList>
    </citation>
    <scope>NUCLEOTIDE SEQUENCE</scope>
    <source>
        <strain evidence="10">FN9</strain>
    </source>
</reference>
<name>A0A4U9F0W6_GIBZA</name>
<gene>
    <name evidence="10" type="ORF">FUG_LOCUS542011</name>
</gene>
<evidence type="ECO:0000256" key="9">
    <source>
        <dbReference type="ARBA" id="ARBA00048679"/>
    </source>
</evidence>
<accession>A0A4U9F0W6</accession>
<comment type="catalytic activity">
    <reaction evidence="9">
        <text>L-seryl-[protein] + ATP = O-phospho-L-seryl-[protein] + ADP + H(+)</text>
        <dbReference type="Rhea" id="RHEA:17989"/>
        <dbReference type="Rhea" id="RHEA-COMP:9863"/>
        <dbReference type="Rhea" id="RHEA-COMP:11604"/>
        <dbReference type="ChEBI" id="CHEBI:15378"/>
        <dbReference type="ChEBI" id="CHEBI:29999"/>
        <dbReference type="ChEBI" id="CHEBI:30616"/>
        <dbReference type="ChEBI" id="CHEBI:83421"/>
        <dbReference type="ChEBI" id="CHEBI:456216"/>
        <dbReference type="EC" id="2.7.11.1"/>
    </reaction>
</comment>
<comment type="subunit">
    <text evidence="2">Component of the EKC/KEOPS complex composed of at least BUD32, CGI121, GON7, KAE1 and PCC1; the whole complex dimerizes.</text>
</comment>
<evidence type="ECO:0000256" key="4">
    <source>
        <dbReference type="ARBA" id="ARBA00013948"/>
    </source>
</evidence>
<evidence type="ECO:0000256" key="2">
    <source>
        <dbReference type="ARBA" id="ARBA00011534"/>
    </source>
</evidence>
<organism evidence="10">
    <name type="scientific">Gibberella zeae</name>
    <name type="common">Wheat head blight fungus</name>
    <name type="synonym">Fusarium graminearum</name>
    <dbReference type="NCBI Taxonomy" id="5518"/>
    <lineage>
        <taxon>Eukaryota</taxon>
        <taxon>Fungi</taxon>
        <taxon>Dikarya</taxon>
        <taxon>Ascomycota</taxon>
        <taxon>Pezizomycotina</taxon>
        <taxon>Sordariomycetes</taxon>
        <taxon>Hypocreomycetidae</taxon>
        <taxon>Hypocreales</taxon>
        <taxon>Nectriaceae</taxon>
        <taxon>Fusarium</taxon>
    </lineage>
</organism>
<evidence type="ECO:0000256" key="3">
    <source>
        <dbReference type="ARBA" id="ARBA00012513"/>
    </source>
</evidence>
<protein>
    <recommendedName>
        <fullName evidence="5">EKC/KEOPS complex subunit BUD32</fullName>
        <ecNumber evidence="3">2.7.11.1</ecNumber>
    </recommendedName>
    <alternativeName>
        <fullName evidence="6 7">Atypical Serine/threonine protein kinase BUD32</fullName>
    </alternativeName>
    <alternativeName>
        <fullName evidence="4">EKC/KEOPS complex subunit bud32</fullName>
    </alternativeName>
</protein>
<evidence type="ECO:0000313" key="10">
    <source>
        <dbReference type="EMBL" id="VIO63873.1"/>
    </source>
</evidence>
<evidence type="ECO:0000256" key="6">
    <source>
        <dbReference type="ARBA" id="ARBA00030980"/>
    </source>
</evidence>
<evidence type="ECO:0000256" key="7">
    <source>
        <dbReference type="ARBA" id="ARBA00033194"/>
    </source>
</evidence>
<comment type="function">
    <text evidence="1">Component of the EKC/KEOPS complex that is required for the formation of a threonylcarbamoyl group on adenosine at position 37 (t(6)A37) in tRNAs that read codons beginning with adenine. The complex is probably involved in the transfer of the threonylcarbamoyl moiety of threonylcarbamoyl-AMP (TC-AMP) to the N6 group of A37. BUD32 has ATPase activity in the context of the EKC/KEOPS complex and likely plays a supporting role to the catalytic subunit KAE1. The EKC/KEOPS complex also promotes both telomere uncapping and telomere elongation. The complex is required for efficient recruitment of transcriptional coactivators.</text>
</comment>
<dbReference type="InterPro" id="IPR000719">
    <property type="entry name" value="Prot_kinase_dom"/>
</dbReference>
<dbReference type="EC" id="2.7.11.1" evidence="3"/>
<dbReference type="InterPro" id="IPR011009">
    <property type="entry name" value="Kinase-like_dom_sf"/>
</dbReference>
<dbReference type="EMBL" id="CAAKMV010000185">
    <property type="protein sequence ID" value="VIO63873.1"/>
    <property type="molecule type" value="Genomic_DNA"/>
</dbReference>
<comment type="catalytic activity">
    <reaction evidence="8">
        <text>L-threonyl-[protein] + ATP = O-phospho-L-threonyl-[protein] + ADP + H(+)</text>
        <dbReference type="Rhea" id="RHEA:46608"/>
        <dbReference type="Rhea" id="RHEA-COMP:11060"/>
        <dbReference type="Rhea" id="RHEA-COMP:11605"/>
        <dbReference type="ChEBI" id="CHEBI:15378"/>
        <dbReference type="ChEBI" id="CHEBI:30013"/>
        <dbReference type="ChEBI" id="CHEBI:30616"/>
        <dbReference type="ChEBI" id="CHEBI:61977"/>
        <dbReference type="ChEBI" id="CHEBI:456216"/>
        <dbReference type="EC" id="2.7.11.1"/>
    </reaction>
</comment>
<dbReference type="GO" id="GO:0005524">
    <property type="term" value="F:ATP binding"/>
    <property type="evidence" value="ECO:0007669"/>
    <property type="project" value="InterPro"/>
</dbReference>
<dbReference type="GO" id="GO:0004674">
    <property type="term" value="F:protein serine/threonine kinase activity"/>
    <property type="evidence" value="ECO:0007669"/>
    <property type="project" value="UniProtKB-EC"/>
</dbReference>
<sequence length="370" mass="42952">MIDEDAKYFCLSGDIPVGGPSTWQVVDWDRRHVVSVTMDGEQDDDDLAIEHYSRLNHQISPETYRIYVSESAEIISTHDDAKDDGIQTIRRDELQEIDRLGPDADIVEYLPGAGESARKVDKHLEAVFKYYFMWQYAKASWKEMSMWMRLPWHPNIVSFDRVVIDELNGSVVGFNSIYVPGGNVEDNKSHVFKMKWLHQLIKVVDELNLIYGISHQDIAPRNLLVNEVTDSIMLFDFNFAARINHPPEEGEAYDETRNDIKGVIFTAFEIITQDDSIRSMPHEDQNIDDLGLEWVKHPDVTLDHPVESYQILLQEWKKRRAEHVYRAKDARSIDWPSMSKPPQKSYRATTVNGESLDTMVDNFYERRQSI</sequence>
<evidence type="ECO:0000256" key="1">
    <source>
        <dbReference type="ARBA" id="ARBA00003747"/>
    </source>
</evidence>